<keyword evidence="9" id="KW-1185">Reference proteome</keyword>
<evidence type="ECO:0000256" key="6">
    <source>
        <dbReference type="SAM" id="MobiDB-lite"/>
    </source>
</evidence>
<comment type="subcellular location">
    <subcellularLocation>
        <location evidence="1">Membrane</location>
        <topology evidence="1">Multi-pass membrane protein</topology>
    </subcellularLocation>
</comment>
<feature type="transmembrane region" description="Helical" evidence="7">
    <location>
        <begin position="49"/>
        <end position="71"/>
    </location>
</feature>
<dbReference type="Proteomes" id="UP000054560">
    <property type="component" value="Unassembled WGS sequence"/>
</dbReference>
<feature type="region of interest" description="Disordered" evidence="6">
    <location>
        <begin position="78"/>
        <end position="116"/>
    </location>
</feature>
<dbReference type="AlphaFoldDB" id="A0A0L0GDU6"/>
<dbReference type="InterPro" id="IPR002549">
    <property type="entry name" value="AI-2E-like"/>
</dbReference>
<dbReference type="GeneID" id="25901223"/>
<dbReference type="GO" id="GO:0016020">
    <property type="term" value="C:membrane"/>
    <property type="evidence" value="ECO:0007669"/>
    <property type="project" value="UniProtKB-SubCell"/>
</dbReference>
<protein>
    <submittedName>
        <fullName evidence="8">Uncharacterized protein</fullName>
    </submittedName>
</protein>
<dbReference type="PANTHER" id="PTHR21716:SF4">
    <property type="entry name" value="TRANSMEMBRANE PROTEIN 245"/>
    <property type="match status" value="1"/>
</dbReference>
<feature type="non-terminal residue" evidence="8">
    <location>
        <position position="1"/>
    </location>
</feature>
<evidence type="ECO:0000256" key="3">
    <source>
        <dbReference type="ARBA" id="ARBA00022692"/>
    </source>
</evidence>
<evidence type="ECO:0000313" key="9">
    <source>
        <dbReference type="Proteomes" id="UP000054560"/>
    </source>
</evidence>
<proteinExistence type="inferred from homology"/>
<reference evidence="8 9" key="1">
    <citation type="submission" date="2011-02" db="EMBL/GenBank/DDBJ databases">
        <title>The Genome Sequence of Sphaeroforma arctica JP610.</title>
        <authorList>
            <consortium name="The Broad Institute Genome Sequencing Platform"/>
            <person name="Russ C."/>
            <person name="Cuomo C."/>
            <person name="Young S.K."/>
            <person name="Zeng Q."/>
            <person name="Gargeya S."/>
            <person name="Alvarado L."/>
            <person name="Berlin A."/>
            <person name="Chapman S.B."/>
            <person name="Chen Z."/>
            <person name="Freedman E."/>
            <person name="Gellesch M."/>
            <person name="Goldberg J."/>
            <person name="Griggs A."/>
            <person name="Gujja S."/>
            <person name="Heilman E."/>
            <person name="Heiman D."/>
            <person name="Howarth C."/>
            <person name="Mehta T."/>
            <person name="Neiman D."/>
            <person name="Pearson M."/>
            <person name="Roberts A."/>
            <person name="Saif S."/>
            <person name="Shea T."/>
            <person name="Shenoy N."/>
            <person name="Sisk P."/>
            <person name="Stolte C."/>
            <person name="Sykes S."/>
            <person name="White J."/>
            <person name="Yandava C."/>
            <person name="Burger G."/>
            <person name="Gray M.W."/>
            <person name="Holland P.W.H."/>
            <person name="King N."/>
            <person name="Lang F.B.F."/>
            <person name="Roger A.J."/>
            <person name="Ruiz-Trillo I."/>
            <person name="Haas B."/>
            <person name="Nusbaum C."/>
            <person name="Birren B."/>
        </authorList>
    </citation>
    <scope>NUCLEOTIDE SEQUENCE [LARGE SCALE GENOMIC DNA]</scope>
    <source>
        <strain evidence="8 9">JP610</strain>
    </source>
</reference>
<dbReference type="OrthoDB" id="5970161at2759"/>
<evidence type="ECO:0000256" key="7">
    <source>
        <dbReference type="SAM" id="Phobius"/>
    </source>
</evidence>
<dbReference type="EMBL" id="KQ241620">
    <property type="protein sequence ID" value="KNC87192.1"/>
    <property type="molecule type" value="Genomic_DNA"/>
</dbReference>
<feature type="compositionally biased region" description="Polar residues" evidence="6">
    <location>
        <begin position="107"/>
        <end position="116"/>
    </location>
</feature>
<dbReference type="RefSeq" id="XP_014161094.1">
    <property type="nucleotide sequence ID" value="XM_014305619.1"/>
</dbReference>
<feature type="transmembrane region" description="Helical" evidence="7">
    <location>
        <begin position="7"/>
        <end position="27"/>
    </location>
</feature>
<accession>A0A0L0GDU6</accession>
<keyword evidence="4 7" id="KW-1133">Transmembrane helix</keyword>
<evidence type="ECO:0000256" key="4">
    <source>
        <dbReference type="ARBA" id="ARBA00022989"/>
    </source>
</evidence>
<feature type="compositionally biased region" description="Polar residues" evidence="6">
    <location>
        <begin position="85"/>
        <end position="96"/>
    </location>
</feature>
<gene>
    <name evidence="8" type="ORF">SARC_00719</name>
</gene>
<organism evidence="8 9">
    <name type="scientific">Sphaeroforma arctica JP610</name>
    <dbReference type="NCBI Taxonomy" id="667725"/>
    <lineage>
        <taxon>Eukaryota</taxon>
        <taxon>Ichthyosporea</taxon>
        <taxon>Ichthyophonida</taxon>
        <taxon>Sphaeroforma</taxon>
    </lineage>
</organism>
<evidence type="ECO:0000313" key="8">
    <source>
        <dbReference type="EMBL" id="KNC87192.1"/>
    </source>
</evidence>
<evidence type="ECO:0000256" key="2">
    <source>
        <dbReference type="ARBA" id="ARBA00009773"/>
    </source>
</evidence>
<dbReference type="PANTHER" id="PTHR21716">
    <property type="entry name" value="TRANSMEMBRANE PROTEIN"/>
    <property type="match status" value="1"/>
</dbReference>
<comment type="similarity">
    <text evidence="2">Belongs to the autoinducer-2 exporter (AI-2E) (TC 2.A.86) family.</text>
</comment>
<keyword evidence="3 7" id="KW-0812">Transmembrane</keyword>
<evidence type="ECO:0000256" key="5">
    <source>
        <dbReference type="ARBA" id="ARBA00023136"/>
    </source>
</evidence>
<keyword evidence="5 7" id="KW-0472">Membrane</keyword>
<evidence type="ECO:0000256" key="1">
    <source>
        <dbReference type="ARBA" id="ARBA00004141"/>
    </source>
</evidence>
<sequence>ARGSTLSALWLFLMHYGLVWFVDPAIYGEIPSSHPYVTGMSIVMGLSRWGLQGALIGPVIVCIPVIMYQLYFDTHAQAKPHSPSYRPSASRHTTPMHTPKGTPHRPTPNNGLTPNK</sequence>
<dbReference type="eggNOG" id="KOG2365">
    <property type="taxonomic scope" value="Eukaryota"/>
</dbReference>
<name>A0A0L0GDU6_9EUKA</name>